<sequence length="202" mass="23960">MAATVIFKKLKSFLLFIVAIWKRALCCFRRRRRASEFVPLTQIGIVTNQNIEATQENWSDWNEQIVIPTCKPSTIQEHIEFYRQQTIASRQVQDEPAEVQENFFNDMTPTITRQTKLYVNDNNDDKRCMNRLTLDPENINVMGQELGEWDEHNGWEDQTLEWDAKEALKESRKQARQKKLWEQQQRRQEKFVRPALGARVSS</sequence>
<gene>
    <name evidence="2" type="ORF">ILUMI_11689</name>
</gene>
<proteinExistence type="predicted"/>
<organism evidence="2 3">
    <name type="scientific">Ignelater luminosus</name>
    <name type="common">Cucubano</name>
    <name type="synonym">Pyrophorus luminosus</name>
    <dbReference type="NCBI Taxonomy" id="2038154"/>
    <lineage>
        <taxon>Eukaryota</taxon>
        <taxon>Metazoa</taxon>
        <taxon>Ecdysozoa</taxon>
        <taxon>Arthropoda</taxon>
        <taxon>Hexapoda</taxon>
        <taxon>Insecta</taxon>
        <taxon>Pterygota</taxon>
        <taxon>Neoptera</taxon>
        <taxon>Endopterygota</taxon>
        <taxon>Coleoptera</taxon>
        <taxon>Polyphaga</taxon>
        <taxon>Elateriformia</taxon>
        <taxon>Elateroidea</taxon>
        <taxon>Elateridae</taxon>
        <taxon>Agrypninae</taxon>
        <taxon>Pyrophorini</taxon>
        <taxon>Ignelater</taxon>
    </lineage>
</organism>
<keyword evidence="3" id="KW-1185">Reference proteome</keyword>
<dbReference type="OrthoDB" id="10017216at2759"/>
<name>A0A8K0CVS1_IGNLU</name>
<dbReference type="AlphaFoldDB" id="A0A8K0CVS1"/>
<dbReference type="Proteomes" id="UP000801492">
    <property type="component" value="Unassembled WGS sequence"/>
</dbReference>
<reference evidence="2" key="1">
    <citation type="submission" date="2019-08" db="EMBL/GenBank/DDBJ databases">
        <title>The genome of the North American firefly Photinus pyralis.</title>
        <authorList>
            <consortium name="Photinus pyralis genome working group"/>
            <person name="Fallon T.R."/>
            <person name="Sander Lower S.E."/>
            <person name="Weng J.-K."/>
        </authorList>
    </citation>
    <scope>NUCLEOTIDE SEQUENCE</scope>
    <source>
        <strain evidence="2">TRF0915ILg1</strain>
        <tissue evidence="2">Whole body</tissue>
    </source>
</reference>
<evidence type="ECO:0000256" key="1">
    <source>
        <dbReference type="SAM" id="MobiDB-lite"/>
    </source>
</evidence>
<protein>
    <recommendedName>
        <fullName evidence="4">Receptor-binding cancer antigen expressed on SiSo cells</fullName>
    </recommendedName>
</protein>
<dbReference type="InterPro" id="IPR017025">
    <property type="entry name" value="Cancer-assoc_antigen_RCAS1"/>
</dbReference>
<evidence type="ECO:0000313" key="3">
    <source>
        <dbReference type="Proteomes" id="UP000801492"/>
    </source>
</evidence>
<dbReference type="EMBL" id="VTPC01006950">
    <property type="protein sequence ID" value="KAF2894489.1"/>
    <property type="molecule type" value="Genomic_DNA"/>
</dbReference>
<feature type="region of interest" description="Disordered" evidence="1">
    <location>
        <begin position="173"/>
        <end position="202"/>
    </location>
</feature>
<evidence type="ECO:0008006" key="4">
    <source>
        <dbReference type="Google" id="ProtNLM"/>
    </source>
</evidence>
<dbReference type="PANTHER" id="PTHR15208:SF2">
    <property type="entry name" value="RECEPTOR-BINDING CANCER ANTIGEN EXPRESSED ON SISO CELLS"/>
    <property type="match status" value="1"/>
</dbReference>
<feature type="compositionally biased region" description="Basic and acidic residues" evidence="1">
    <location>
        <begin position="173"/>
        <end position="192"/>
    </location>
</feature>
<comment type="caution">
    <text evidence="2">The sequence shown here is derived from an EMBL/GenBank/DDBJ whole genome shotgun (WGS) entry which is preliminary data.</text>
</comment>
<accession>A0A8K0CVS1</accession>
<dbReference type="GO" id="GO:0030141">
    <property type="term" value="C:secretory granule"/>
    <property type="evidence" value="ECO:0007669"/>
    <property type="project" value="TreeGrafter"/>
</dbReference>
<dbReference type="PANTHER" id="PTHR15208">
    <property type="entry name" value="RECEPTOR-BINDING CANCER ANTIGEN EXPRESSED ON SISO CELLS CANCER ASSOCIATED SURFACE ANTIGEN RCAS1 ESTROGEN RECEPTOR-BINDING FRAGMENT- ASSOCIATED GENE 9 PROTEIN"/>
    <property type="match status" value="1"/>
</dbReference>
<evidence type="ECO:0000313" key="2">
    <source>
        <dbReference type="EMBL" id="KAF2894489.1"/>
    </source>
</evidence>